<proteinExistence type="predicted"/>
<protein>
    <submittedName>
        <fullName evidence="1">Uncharacterized protein</fullName>
    </submittedName>
</protein>
<sequence>MIPSTDGRFWCTGKNGVIRSETWIEPQGYGREEENVPGTRLCGNSDFITEFLDNHPDDCLVISVAVRRSVPKYMEKEEDYLSYVEPYVRFYLMEKDGVARSI</sequence>
<evidence type="ECO:0000313" key="1">
    <source>
        <dbReference type="EMBL" id="CAB9495801.1"/>
    </source>
</evidence>
<accession>A0A6T9Y659</accession>
<dbReference type="EMBL" id="LR812090">
    <property type="protein sequence ID" value="CAB9495801.1"/>
    <property type="molecule type" value="Genomic_DNA"/>
</dbReference>
<dbReference type="Proteomes" id="UP000509458">
    <property type="component" value="Chromosome"/>
</dbReference>
<organism evidence="1 2">
    <name type="scientific">Alteromonas macleodii</name>
    <name type="common">Pseudoalteromonas macleodii</name>
    <dbReference type="NCBI Taxonomy" id="28108"/>
    <lineage>
        <taxon>Bacteria</taxon>
        <taxon>Pseudomonadati</taxon>
        <taxon>Pseudomonadota</taxon>
        <taxon>Gammaproteobacteria</taxon>
        <taxon>Alteromonadales</taxon>
        <taxon>Alteromonadaceae</taxon>
        <taxon>Alteromonas/Salinimonas group</taxon>
        <taxon>Alteromonas</taxon>
    </lineage>
</organism>
<gene>
    <name evidence="1" type="ORF">ALFOR1_70173</name>
</gene>
<dbReference type="AlphaFoldDB" id="A0A6T9Y659"/>
<evidence type="ECO:0000313" key="2">
    <source>
        <dbReference type="Proteomes" id="UP000509458"/>
    </source>
</evidence>
<name>A0A6T9Y659_ALTMA</name>
<reference evidence="1 2" key="1">
    <citation type="submission" date="2020-06" db="EMBL/GenBank/DDBJ databases">
        <authorList>
            <person name="Duchaud E."/>
        </authorList>
    </citation>
    <scope>NUCLEOTIDE SEQUENCE [LARGE SCALE GENOMIC DNA]</scope>
    <source>
        <strain evidence="1">Alteromonas fortis</strain>
    </source>
</reference>